<gene>
    <name evidence="1" type="ORF">S01H1_05597</name>
</gene>
<organism evidence="1">
    <name type="scientific">marine sediment metagenome</name>
    <dbReference type="NCBI Taxonomy" id="412755"/>
    <lineage>
        <taxon>unclassified sequences</taxon>
        <taxon>metagenomes</taxon>
        <taxon>ecological metagenomes</taxon>
    </lineage>
</organism>
<comment type="caution">
    <text evidence="1">The sequence shown here is derived from an EMBL/GenBank/DDBJ whole genome shotgun (WGS) entry which is preliminary data.</text>
</comment>
<name>X0TF72_9ZZZZ</name>
<dbReference type="Pfam" id="PF12092">
    <property type="entry name" value="DUF3568"/>
    <property type="match status" value="1"/>
</dbReference>
<dbReference type="AlphaFoldDB" id="X0TF72"/>
<accession>X0TF72</accession>
<evidence type="ECO:0008006" key="2">
    <source>
        <dbReference type="Google" id="ProtNLM"/>
    </source>
</evidence>
<dbReference type="EMBL" id="BARS01002912">
    <property type="protein sequence ID" value="GAF74710.1"/>
    <property type="molecule type" value="Genomic_DNA"/>
</dbReference>
<reference evidence="1" key="1">
    <citation type="journal article" date="2014" name="Front. Microbiol.">
        <title>High frequency of phylogenetically diverse reductive dehalogenase-homologous genes in deep subseafloor sedimentary metagenomes.</title>
        <authorList>
            <person name="Kawai M."/>
            <person name="Futagami T."/>
            <person name="Toyoda A."/>
            <person name="Takaki Y."/>
            <person name="Nishi S."/>
            <person name="Hori S."/>
            <person name="Arai W."/>
            <person name="Tsubouchi T."/>
            <person name="Morono Y."/>
            <person name="Uchiyama I."/>
            <person name="Ito T."/>
            <person name="Fujiyama A."/>
            <person name="Inagaki F."/>
            <person name="Takami H."/>
        </authorList>
    </citation>
    <scope>NUCLEOTIDE SEQUENCE</scope>
    <source>
        <strain evidence="1">Expedition CK06-06</strain>
    </source>
</reference>
<dbReference type="InterPro" id="IPR021952">
    <property type="entry name" value="Flpp3-like"/>
</dbReference>
<protein>
    <recommendedName>
        <fullName evidence="2">DUF3568 family protein</fullName>
    </recommendedName>
</protein>
<proteinExistence type="predicted"/>
<dbReference type="PROSITE" id="PS51257">
    <property type="entry name" value="PROKAR_LIPOPROTEIN"/>
    <property type="match status" value="1"/>
</dbReference>
<evidence type="ECO:0000313" key="1">
    <source>
        <dbReference type="EMBL" id="GAF74710.1"/>
    </source>
</evidence>
<sequence length="131" mass="14701">MLKRLFSLIVISHVLLTTGCIAIVVGAGAGAGAFAYFDGQLSRTYEARYETTHQVCQSILKDLKQLILEEKTDGIQTTIKSERTDGTPMTIKIRIIDPDWTEVSVRTGLSGVWKKEISEQFHEFIAERIKK</sequence>